<dbReference type="PANTHER" id="PTHR47529:SF1">
    <property type="entry name" value="PERIPLASMIC CHAPERONE PPID"/>
    <property type="match status" value="1"/>
</dbReference>
<dbReference type="SUPFAM" id="SSF54534">
    <property type="entry name" value="FKBP-like"/>
    <property type="match status" value="1"/>
</dbReference>
<dbReference type="PANTHER" id="PTHR47529">
    <property type="entry name" value="PEPTIDYL-PROLYL CIS-TRANS ISOMERASE D"/>
    <property type="match status" value="1"/>
</dbReference>
<keyword evidence="4 12" id="KW-0812">Transmembrane</keyword>
<dbReference type="InterPro" id="IPR000297">
    <property type="entry name" value="PPIase_PpiC"/>
</dbReference>
<feature type="domain" description="PpiC" evidence="13">
    <location>
        <begin position="360"/>
        <end position="471"/>
    </location>
</feature>
<dbReference type="Pfam" id="PF13623">
    <property type="entry name" value="SurA_N_2"/>
    <property type="match status" value="1"/>
</dbReference>
<sequence length="734" mass="80726">MAVIQKIRNKYGKIAGGVIGVALISFIISDARNGSFGRLFGGNGTDVMTVNGNAIEAKEYEKRVKEYETLTNIYSNRGPLDDAGRAQIREQVLQSISYETIVGGICDKMGITTSEQEAKDLIYSPNAHPLVKQFQFQGQQVFNNPETKQFDPARVKGYEDEIAKNPKVDPTGTFMENWNAVKGYVIRNSRIDKFNTMMSAGAYAPMYQAKRSVANGDMMASIRYIKVPFTTIPDDQAKVTDEDIKAYMQKHKAMFETDQATRTIDYVSFDIIPSSADSSRATGALNEIKDEFSKAKDDKTYVGNKSDDINTFNEAYVNSKNFGSRFADTIMKEPVGSIYGPYLENGSFRITKMIDKKVLPDSVKVRQILIRTNDGKTAIREDSTVKARMDSIATAIKNGTPFDSMLAKYSEDYNPQNPKGEIPVTLAVRPQLSKEFGDFIFEGKTGEKKVVKADNSKTGGYTGYHYIEILEQTAVSSTVKVATITKSLVPSDSTVNAIFGRANEFAAKSTNAAEFDANVKKMGVDKRVGENIKESSFTIQGLGGAREIIKWMYGAKVGEVSKDPFRLNDQRYVVAKLVSADEKGMTAITAANRPMLEQRVRDEKKAALIAAKYKGATLESIAAGAGAAVQQSDSVMLGASFVPGLGYEPKVVGYAFCQSFAANTVSPAIKGQGGVYFISVNSRSSRPAPDQMTMQMGIMQQRQQEEGQLRGYLGQMLQQTLTKKADIKYNIANF</sequence>
<evidence type="ECO:0000256" key="1">
    <source>
        <dbReference type="ARBA" id="ARBA00004382"/>
    </source>
</evidence>
<keyword evidence="3" id="KW-0997">Cell inner membrane</keyword>
<comment type="caution">
    <text evidence="14">The sequence shown here is derived from an EMBL/GenBank/DDBJ whole genome shotgun (WGS) entry which is preliminary data.</text>
</comment>
<evidence type="ECO:0000256" key="8">
    <source>
        <dbReference type="ARBA" id="ARBA00038408"/>
    </source>
</evidence>
<evidence type="ECO:0000259" key="13">
    <source>
        <dbReference type="PROSITE" id="PS50198"/>
    </source>
</evidence>
<evidence type="ECO:0000256" key="10">
    <source>
        <dbReference type="ARBA" id="ARBA00042775"/>
    </source>
</evidence>
<evidence type="ECO:0000313" key="15">
    <source>
        <dbReference type="Proteomes" id="UP000239872"/>
    </source>
</evidence>
<dbReference type="AlphaFoldDB" id="A0A2S7STY0"/>
<dbReference type="SUPFAM" id="SSF109998">
    <property type="entry name" value="Triger factor/SurA peptide-binding domain-like"/>
    <property type="match status" value="1"/>
</dbReference>
<comment type="similarity">
    <text evidence="8">Belongs to the PpiD chaperone family.</text>
</comment>
<name>A0A2S7STY0_9BACT</name>
<keyword evidence="2" id="KW-1003">Cell membrane</keyword>
<dbReference type="RefSeq" id="WP_105039110.1">
    <property type="nucleotide sequence ID" value="NZ_PPSL01000003.1"/>
</dbReference>
<dbReference type="PROSITE" id="PS50198">
    <property type="entry name" value="PPIC_PPIASE_2"/>
    <property type="match status" value="1"/>
</dbReference>
<keyword evidence="11" id="KW-0413">Isomerase</keyword>
<reference evidence="14 15" key="1">
    <citation type="submission" date="2018-01" db="EMBL/GenBank/DDBJ databases">
        <title>A novel member of the phylum Bacteroidetes isolated from glacier ice.</title>
        <authorList>
            <person name="Liu Q."/>
            <person name="Xin Y.-H."/>
        </authorList>
    </citation>
    <scope>NUCLEOTIDE SEQUENCE [LARGE SCALE GENOMIC DNA]</scope>
    <source>
        <strain evidence="14 15">RB1R16</strain>
    </source>
</reference>
<dbReference type="OrthoDB" id="9812372at2"/>
<dbReference type="Gene3D" id="3.10.50.40">
    <property type="match status" value="1"/>
</dbReference>
<comment type="subcellular location">
    <subcellularLocation>
        <location evidence="1">Cell inner membrane</location>
        <topology evidence="1">Single-pass type II membrane protein</topology>
        <orientation evidence="1">Periplasmic side</orientation>
    </subcellularLocation>
</comment>
<evidence type="ECO:0000256" key="12">
    <source>
        <dbReference type="SAM" id="Phobius"/>
    </source>
</evidence>
<evidence type="ECO:0000256" key="5">
    <source>
        <dbReference type="ARBA" id="ARBA00022989"/>
    </source>
</evidence>
<feature type="transmembrane region" description="Helical" evidence="12">
    <location>
        <begin position="12"/>
        <end position="29"/>
    </location>
</feature>
<keyword evidence="11" id="KW-0697">Rotamase</keyword>
<dbReference type="InterPro" id="IPR027304">
    <property type="entry name" value="Trigger_fact/SurA_dom_sf"/>
</dbReference>
<evidence type="ECO:0000256" key="7">
    <source>
        <dbReference type="ARBA" id="ARBA00023186"/>
    </source>
</evidence>
<dbReference type="Proteomes" id="UP000239872">
    <property type="component" value="Unassembled WGS sequence"/>
</dbReference>
<dbReference type="EMBL" id="PPSL01000003">
    <property type="protein sequence ID" value="PQJ10382.1"/>
    <property type="molecule type" value="Genomic_DNA"/>
</dbReference>
<evidence type="ECO:0000256" key="11">
    <source>
        <dbReference type="PROSITE-ProRule" id="PRU00278"/>
    </source>
</evidence>
<evidence type="ECO:0000256" key="9">
    <source>
        <dbReference type="ARBA" id="ARBA00040743"/>
    </source>
</evidence>
<evidence type="ECO:0000256" key="2">
    <source>
        <dbReference type="ARBA" id="ARBA00022475"/>
    </source>
</evidence>
<keyword evidence="6 12" id="KW-0472">Membrane</keyword>
<evidence type="ECO:0000256" key="4">
    <source>
        <dbReference type="ARBA" id="ARBA00022692"/>
    </source>
</evidence>
<organism evidence="14 15">
    <name type="scientific">Flavipsychrobacter stenotrophus</name>
    <dbReference type="NCBI Taxonomy" id="2077091"/>
    <lineage>
        <taxon>Bacteria</taxon>
        <taxon>Pseudomonadati</taxon>
        <taxon>Bacteroidota</taxon>
        <taxon>Chitinophagia</taxon>
        <taxon>Chitinophagales</taxon>
        <taxon>Chitinophagaceae</taxon>
        <taxon>Flavipsychrobacter</taxon>
    </lineage>
</organism>
<keyword evidence="15" id="KW-1185">Reference proteome</keyword>
<dbReference type="InterPro" id="IPR046357">
    <property type="entry name" value="PPIase_dom_sf"/>
</dbReference>
<keyword evidence="7" id="KW-0143">Chaperone</keyword>
<evidence type="ECO:0000256" key="6">
    <source>
        <dbReference type="ARBA" id="ARBA00023136"/>
    </source>
</evidence>
<dbReference type="GO" id="GO:0005886">
    <property type="term" value="C:plasma membrane"/>
    <property type="evidence" value="ECO:0007669"/>
    <property type="project" value="UniProtKB-SubCell"/>
</dbReference>
<protein>
    <recommendedName>
        <fullName evidence="9">Periplasmic chaperone PpiD</fullName>
    </recommendedName>
    <alternativeName>
        <fullName evidence="10">Periplasmic folding chaperone</fullName>
    </alternativeName>
</protein>
<evidence type="ECO:0000313" key="14">
    <source>
        <dbReference type="EMBL" id="PQJ10382.1"/>
    </source>
</evidence>
<keyword evidence="5 12" id="KW-1133">Transmembrane helix</keyword>
<evidence type="ECO:0000256" key="3">
    <source>
        <dbReference type="ARBA" id="ARBA00022519"/>
    </source>
</evidence>
<accession>A0A2S7STY0</accession>
<dbReference type="InterPro" id="IPR052029">
    <property type="entry name" value="PpiD_chaperone"/>
</dbReference>
<dbReference type="GO" id="GO:0003755">
    <property type="term" value="F:peptidyl-prolyl cis-trans isomerase activity"/>
    <property type="evidence" value="ECO:0007669"/>
    <property type="project" value="UniProtKB-KW"/>
</dbReference>
<gene>
    <name evidence="14" type="ORF">CJD36_010415</name>
</gene>
<dbReference type="Pfam" id="PF13616">
    <property type="entry name" value="Rotamase_3"/>
    <property type="match status" value="1"/>
</dbReference>
<proteinExistence type="inferred from homology"/>